<proteinExistence type="predicted"/>
<dbReference type="Proteomes" id="UP000186230">
    <property type="component" value="Chromosome"/>
</dbReference>
<accession>A0A1L7I4N1</accession>
<reference evidence="1 2" key="1">
    <citation type="submission" date="2016-07" db="EMBL/GenBank/DDBJ databases">
        <title>Multi-omics approach to identify versatile polysaccharide utilization systems of a marine flavobacterium Gramella flava.</title>
        <authorList>
            <person name="Tang K."/>
        </authorList>
    </citation>
    <scope>NUCLEOTIDE SEQUENCE [LARGE SCALE GENOMIC DNA]</scope>
    <source>
        <strain evidence="1 2">JLT2011</strain>
    </source>
</reference>
<dbReference type="InterPro" id="IPR041698">
    <property type="entry name" value="Methyltransf_25"/>
</dbReference>
<sequence length="201" mass="22420">MKQRLKNERFIDHSNGYEQLAETFNAIRSKNTIGVSSVQNWVQGLPAHASILELGCGTGLPITKVLLEQAVKVYAIDASPTLLSIFRQNFPDVPNRLEAVQNSDFFGRKFDGILAWGLLFLLSEGEQLALFKKASESLVRGGRFLFTAPEQPATWKDVLTGQPSVSLGSTTYRSMLSNFGMEIIDTFQDEGENHYFEAQKI</sequence>
<dbReference type="GO" id="GO:0008168">
    <property type="term" value="F:methyltransferase activity"/>
    <property type="evidence" value="ECO:0007669"/>
    <property type="project" value="UniProtKB-KW"/>
</dbReference>
<dbReference type="InterPro" id="IPR029063">
    <property type="entry name" value="SAM-dependent_MTases_sf"/>
</dbReference>
<keyword evidence="1" id="KW-0808">Transferase</keyword>
<keyword evidence="2" id="KW-1185">Reference proteome</keyword>
<evidence type="ECO:0000313" key="2">
    <source>
        <dbReference type="Proteomes" id="UP000186230"/>
    </source>
</evidence>
<dbReference type="Gene3D" id="3.40.50.150">
    <property type="entry name" value="Vaccinia Virus protein VP39"/>
    <property type="match status" value="1"/>
</dbReference>
<dbReference type="RefSeq" id="WP_206601040.1">
    <property type="nucleotide sequence ID" value="NZ_AMRU01000001.1"/>
</dbReference>
<gene>
    <name evidence="1" type="ORF">GRFL_1827</name>
</gene>
<organism evidence="1 2">
    <name type="scientific">Christiangramia flava JLT2011</name>
    <dbReference type="NCBI Taxonomy" id="1229726"/>
    <lineage>
        <taxon>Bacteria</taxon>
        <taxon>Pseudomonadati</taxon>
        <taxon>Bacteroidota</taxon>
        <taxon>Flavobacteriia</taxon>
        <taxon>Flavobacteriales</taxon>
        <taxon>Flavobacteriaceae</taxon>
        <taxon>Christiangramia</taxon>
    </lineage>
</organism>
<protein>
    <submittedName>
        <fullName evidence="1">Methyltransferase</fullName>
    </submittedName>
</protein>
<dbReference type="CDD" id="cd02440">
    <property type="entry name" value="AdoMet_MTases"/>
    <property type="match status" value="1"/>
</dbReference>
<name>A0A1L7I4N1_9FLAO</name>
<dbReference type="EMBL" id="CP016359">
    <property type="protein sequence ID" value="APU68551.1"/>
    <property type="molecule type" value="Genomic_DNA"/>
</dbReference>
<dbReference type="KEGG" id="gfl:GRFL_1827"/>
<dbReference type="AlphaFoldDB" id="A0A1L7I4N1"/>
<dbReference type="GO" id="GO:0032259">
    <property type="term" value="P:methylation"/>
    <property type="evidence" value="ECO:0007669"/>
    <property type="project" value="UniProtKB-KW"/>
</dbReference>
<evidence type="ECO:0000313" key="1">
    <source>
        <dbReference type="EMBL" id="APU68551.1"/>
    </source>
</evidence>
<keyword evidence="1" id="KW-0489">Methyltransferase</keyword>
<dbReference type="Pfam" id="PF13649">
    <property type="entry name" value="Methyltransf_25"/>
    <property type="match status" value="1"/>
</dbReference>
<dbReference type="SUPFAM" id="SSF53335">
    <property type="entry name" value="S-adenosyl-L-methionine-dependent methyltransferases"/>
    <property type="match status" value="1"/>
</dbReference>